<dbReference type="Gene3D" id="3.40.50.300">
    <property type="entry name" value="P-loop containing nucleotide triphosphate hydrolases"/>
    <property type="match status" value="1"/>
</dbReference>
<evidence type="ECO:0000259" key="3">
    <source>
        <dbReference type="PROSITE" id="PS50043"/>
    </source>
</evidence>
<dbReference type="InterPro" id="IPR000792">
    <property type="entry name" value="Tscrpt_reg_LuxR_C"/>
</dbReference>
<gene>
    <name evidence="4" type="ORF">JK361_30765</name>
</gene>
<dbReference type="EMBL" id="JAERRH010000016">
    <property type="protein sequence ID" value="MBL1108916.1"/>
    <property type="molecule type" value="Genomic_DNA"/>
</dbReference>
<dbReference type="SMART" id="SM00421">
    <property type="entry name" value="HTH_LUXR"/>
    <property type="match status" value="1"/>
</dbReference>
<dbReference type="InterPro" id="IPR027417">
    <property type="entry name" value="P-loop_NTPase"/>
</dbReference>
<evidence type="ECO:0000313" key="5">
    <source>
        <dbReference type="Proteomes" id="UP000621386"/>
    </source>
</evidence>
<sequence>MSQTAFTTTPLIGRNEELARLMGVLERARSGAAGAVLLAGDAGVGKTRLLDEVAGRAARAGTTVVTGHCVDLGDVGLPYLPFTEILGVLAADERFTAVLAAHPAVHRLLGSGPDPAGGPDGRLRLFEDVAGLLADLAAVAPLLLVLEDLHWADQSSRDLLRFLFSRGVLHRPGGGPDRRLAVLASYRADDLHRRHPLRPLLAELVRLPGVERLELRPLPDPEVARLVRALEDRPLPDAVVHGIVARAEGNAFYAQELFAAAEGGSPCTNGAGNGAVDADGVPSGLADLLLIRVEQLSETAQQVLRTAAVAGRRVEHALLREAAGLPEDTLEAALRAAVGHQLLLARDDGTYAFRHALTREAVYADLLPGERSRLHGAYARLLAARGRTPETAAERAHHSRESHDLPEALAACLEAADHARRLGAPAEELRHLEAALDLWASVPASDRPAGQELDRITLTLRASAAAAHAGEFHRAVSLTRAALAGVGQDADDELAARVRYTLAGNLLTVDSLAAAFRYSSEALAMIPAEPPSRTWVWAAATHASAARQVGEEATALRVGRQALRAAEQLGMTAARADLLVSLANAEGGGRRSREGQERLRQARDLARTAGNAPVELRALFSLAMGAFEAGDLPACLPVLTDGLDRARRAGLLSSAYPLEMRYLQLLALYTLGRWDECLRVAAEAAPALPAAGGAFATSPALYVALARGDESAADRARALLKGPFDWMGALVAGIVLTDDAARRGDVEEAVARMREAVAALGDGTARRPGVTVRLAALCLAAVADRAVESRRAGDAGGDPARWADTATELVELARATAGRDHEGRAQGPEGQAWLARAEAEWATVVSGPDPAAWEKAVVAFEHGDAYEQARCRLRWAWALLAVERRAEAAEQARRARETAAALGAAPLLERIDTLTRRSRLGAGADGGDAAPLTARERDVLRLLALGRSNRQIGEELFITGKTASVHVSNILAKLGAASRTEAVAVAHRRGLIAPQPAAPV</sequence>
<dbReference type="InterPro" id="IPR016032">
    <property type="entry name" value="Sig_transdc_resp-reg_C-effctor"/>
</dbReference>
<dbReference type="SUPFAM" id="SSF52540">
    <property type="entry name" value="P-loop containing nucleoside triphosphate hydrolases"/>
    <property type="match status" value="1"/>
</dbReference>
<protein>
    <submittedName>
        <fullName evidence="4">AAA family ATPase</fullName>
    </submittedName>
</protein>
<accession>A0ABS1P959</accession>
<evidence type="ECO:0000313" key="4">
    <source>
        <dbReference type="EMBL" id="MBL1108916.1"/>
    </source>
</evidence>
<dbReference type="InterPro" id="IPR036388">
    <property type="entry name" value="WH-like_DNA-bd_sf"/>
</dbReference>
<keyword evidence="1" id="KW-0547">Nucleotide-binding</keyword>
<proteinExistence type="predicted"/>
<evidence type="ECO:0000256" key="2">
    <source>
        <dbReference type="ARBA" id="ARBA00022840"/>
    </source>
</evidence>
<comment type="caution">
    <text evidence="4">The sequence shown here is derived from an EMBL/GenBank/DDBJ whole genome shotgun (WGS) entry which is preliminary data.</text>
</comment>
<reference evidence="4 5" key="1">
    <citation type="submission" date="2021-01" db="EMBL/GenBank/DDBJ databases">
        <title>WGS of actinomycetes isolated from Thailand.</title>
        <authorList>
            <person name="Thawai C."/>
        </authorList>
    </citation>
    <scope>NUCLEOTIDE SEQUENCE [LARGE SCALE GENOMIC DNA]</scope>
    <source>
        <strain evidence="4 5">CH5-8</strain>
    </source>
</reference>
<dbReference type="PROSITE" id="PS50043">
    <property type="entry name" value="HTH_LUXR_2"/>
    <property type="match status" value="1"/>
</dbReference>
<evidence type="ECO:0000256" key="1">
    <source>
        <dbReference type="ARBA" id="ARBA00022741"/>
    </source>
</evidence>
<dbReference type="Proteomes" id="UP000621386">
    <property type="component" value="Unassembled WGS sequence"/>
</dbReference>
<feature type="domain" description="HTH luxR-type" evidence="3">
    <location>
        <begin position="925"/>
        <end position="990"/>
    </location>
</feature>
<dbReference type="InterPro" id="IPR041664">
    <property type="entry name" value="AAA_16"/>
</dbReference>
<dbReference type="Pfam" id="PF00196">
    <property type="entry name" value="GerE"/>
    <property type="match status" value="1"/>
</dbReference>
<dbReference type="Pfam" id="PF13191">
    <property type="entry name" value="AAA_16"/>
    <property type="match status" value="1"/>
</dbReference>
<dbReference type="InterPro" id="IPR011990">
    <property type="entry name" value="TPR-like_helical_dom_sf"/>
</dbReference>
<dbReference type="PANTHER" id="PTHR16305:SF35">
    <property type="entry name" value="TRANSCRIPTIONAL ACTIVATOR DOMAIN"/>
    <property type="match status" value="1"/>
</dbReference>
<organism evidence="4 5">
    <name type="scientific">Streptomyces musisoli</name>
    <dbReference type="NCBI Taxonomy" id="2802280"/>
    <lineage>
        <taxon>Bacteria</taxon>
        <taxon>Bacillati</taxon>
        <taxon>Actinomycetota</taxon>
        <taxon>Actinomycetes</taxon>
        <taxon>Kitasatosporales</taxon>
        <taxon>Streptomycetaceae</taxon>
        <taxon>Streptomyces</taxon>
    </lineage>
</organism>
<keyword evidence="5" id="KW-1185">Reference proteome</keyword>
<dbReference type="Gene3D" id="1.10.10.10">
    <property type="entry name" value="Winged helix-like DNA-binding domain superfamily/Winged helix DNA-binding domain"/>
    <property type="match status" value="1"/>
</dbReference>
<dbReference type="RefSeq" id="WP_201824404.1">
    <property type="nucleotide sequence ID" value="NZ_JAERRH010000016.1"/>
</dbReference>
<dbReference type="SUPFAM" id="SSF46894">
    <property type="entry name" value="C-terminal effector domain of the bipartite response regulators"/>
    <property type="match status" value="1"/>
</dbReference>
<name>A0ABS1P959_9ACTN</name>
<dbReference type="Gene3D" id="1.25.40.10">
    <property type="entry name" value="Tetratricopeptide repeat domain"/>
    <property type="match status" value="1"/>
</dbReference>
<dbReference type="PRINTS" id="PR00038">
    <property type="entry name" value="HTHLUXR"/>
</dbReference>
<keyword evidence="2" id="KW-0067">ATP-binding</keyword>
<dbReference type="PANTHER" id="PTHR16305">
    <property type="entry name" value="TESTICULAR SOLUBLE ADENYLYL CYCLASE"/>
    <property type="match status" value="1"/>
</dbReference>
<dbReference type="CDD" id="cd06170">
    <property type="entry name" value="LuxR_C_like"/>
    <property type="match status" value="1"/>
</dbReference>